<evidence type="ECO:0000313" key="3">
    <source>
        <dbReference type="Proteomes" id="UP000007015"/>
    </source>
</evidence>
<dbReference type="OMA" id="MEAARWW"/>
<evidence type="ECO:0000256" key="1">
    <source>
        <dbReference type="SAM" id="MobiDB-lite"/>
    </source>
</evidence>
<dbReference type="EMBL" id="CM000134">
    <property type="protein sequence ID" value="EAZ09110.1"/>
    <property type="molecule type" value="Genomic_DNA"/>
</dbReference>
<name>A2Z199_ORYSI</name>
<feature type="compositionally biased region" description="Basic and acidic residues" evidence="1">
    <location>
        <begin position="169"/>
        <end position="178"/>
    </location>
</feature>
<dbReference type="Proteomes" id="UP000007015">
    <property type="component" value="Chromosome 9"/>
</dbReference>
<feature type="compositionally biased region" description="Basic and acidic residues" evidence="1">
    <location>
        <begin position="191"/>
        <end position="212"/>
    </location>
</feature>
<dbReference type="Gramene" id="BGIOSGA030762-TA">
    <property type="protein sequence ID" value="BGIOSGA030762-PA"/>
    <property type="gene ID" value="BGIOSGA030762"/>
</dbReference>
<dbReference type="STRING" id="39946.A2Z199"/>
<organism evidence="2 3">
    <name type="scientific">Oryza sativa subsp. indica</name>
    <name type="common">Rice</name>
    <dbReference type="NCBI Taxonomy" id="39946"/>
    <lineage>
        <taxon>Eukaryota</taxon>
        <taxon>Viridiplantae</taxon>
        <taxon>Streptophyta</taxon>
        <taxon>Embryophyta</taxon>
        <taxon>Tracheophyta</taxon>
        <taxon>Spermatophyta</taxon>
        <taxon>Magnoliopsida</taxon>
        <taxon>Liliopsida</taxon>
        <taxon>Poales</taxon>
        <taxon>Poaceae</taxon>
        <taxon>BOP clade</taxon>
        <taxon>Oryzoideae</taxon>
        <taxon>Oryzeae</taxon>
        <taxon>Oryzinae</taxon>
        <taxon>Oryza</taxon>
        <taxon>Oryza sativa</taxon>
    </lineage>
</organism>
<protein>
    <submittedName>
        <fullName evidence="2">Uncharacterized protein</fullName>
    </submittedName>
</protein>
<proteinExistence type="predicted"/>
<keyword evidence="3" id="KW-1185">Reference proteome</keyword>
<dbReference type="AlphaFoldDB" id="A2Z199"/>
<reference evidence="2 3" key="1">
    <citation type="journal article" date="2005" name="PLoS Biol.">
        <title>The genomes of Oryza sativa: a history of duplications.</title>
        <authorList>
            <person name="Yu J."/>
            <person name="Wang J."/>
            <person name="Lin W."/>
            <person name="Li S."/>
            <person name="Li H."/>
            <person name="Zhou J."/>
            <person name="Ni P."/>
            <person name="Dong W."/>
            <person name="Hu S."/>
            <person name="Zeng C."/>
            <person name="Zhang J."/>
            <person name="Zhang Y."/>
            <person name="Li R."/>
            <person name="Xu Z."/>
            <person name="Li S."/>
            <person name="Li X."/>
            <person name="Zheng H."/>
            <person name="Cong L."/>
            <person name="Lin L."/>
            <person name="Yin J."/>
            <person name="Geng J."/>
            <person name="Li G."/>
            <person name="Shi J."/>
            <person name="Liu J."/>
            <person name="Lv H."/>
            <person name="Li J."/>
            <person name="Wang J."/>
            <person name="Deng Y."/>
            <person name="Ran L."/>
            <person name="Shi X."/>
            <person name="Wang X."/>
            <person name="Wu Q."/>
            <person name="Li C."/>
            <person name="Ren X."/>
            <person name="Wang J."/>
            <person name="Wang X."/>
            <person name="Li D."/>
            <person name="Liu D."/>
            <person name="Zhang X."/>
            <person name="Ji Z."/>
            <person name="Zhao W."/>
            <person name="Sun Y."/>
            <person name="Zhang Z."/>
            <person name="Bao J."/>
            <person name="Han Y."/>
            <person name="Dong L."/>
            <person name="Ji J."/>
            <person name="Chen P."/>
            <person name="Wu S."/>
            <person name="Liu J."/>
            <person name="Xiao Y."/>
            <person name="Bu D."/>
            <person name="Tan J."/>
            <person name="Yang L."/>
            <person name="Ye C."/>
            <person name="Zhang J."/>
            <person name="Xu J."/>
            <person name="Zhou Y."/>
            <person name="Yu Y."/>
            <person name="Zhang B."/>
            <person name="Zhuang S."/>
            <person name="Wei H."/>
            <person name="Liu B."/>
            <person name="Lei M."/>
            <person name="Yu H."/>
            <person name="Li Y."/>
            <person name="Xu H."/>
            <person name="Wei S."/>
            <person name="He X."/>
            <person name="Fang L."/>
            <person name="Zhang Z."/>
            <person name="Zhang Y."/>
            <person name="Huang X."/>
            <person name="Su Z."/>
            <person name="Tong W."/>
            <person name="Li J."/>
            <person name="Tong Z."/>
            <person name="Li S."/>
            <person name="Ye J."/>
            <person name="Wang L."/>
            <person name="Fang L."/>
            <person name="Lei T."/>
            <person name="Chen C."/>
            <person name="Chen H."/>
            <person name="Xu Z."/>
            <person name="Li H."/>
            <person name="Huang H."/>
            <person name="Zhang F."/>
            <person name="Xu H."/>
            <person name="Li N."/>
            <person name="Zhao C."/>
            <person name="Li S."/>
            <person name="Dong L."/>
            <person name="Huang Y."/>
            <person name="Li L."/>
            <person name="Xi Y."/>
            <person name="Qi Q."/>
            <person name="Li W."/>
            <person name="Zhang B."/>
            <person name="Hu W."/>
            <person name="Zhang Y."/>
            <person name="Tian X."/>
            <person name="Jiao Y."/>
            <person name="Liang X."/>
            <person name="Jin J."/>
            <person name="Gao L."/>
            <person name="Zheng W."/>
            <person name="Hao B."/>
            <person name="Liu S."/>
            <person name="Wang W."/>
            <person name="Yuan L."/>
            <person name="Cao M."/>
            <person name="McDermott J."/>
            <person name="Samudrala R."/>
            <person name="Wang J."/>
            <person name="Wong G.K."/>
            <person name="Yang H."/>
        </authorList>
    </citation>
    <scope>NUCLEOTIDE SEQUENCE [LARGE SCALE GENOMIC DNA]</scope>
    <source>
        <strain evidence="3">cv. 93-11</strain>
    </source>
</reference>
<dbReference type="HOGENOM" id="CLU_068154_0_0_1"/>
<sequence>MAPTPEIYPSALGLFAGRRWEAHGGREEMEAARWWRSRRIYDGDDLGTTKGEGRATRANELGKRPTGSECRMMAAMTELCASVEDDVSEYTSNTNVFLPPPSLCDDELSHNLLHFLPFSSLPPPSLCEDELRHNLLPIYHRWPSPPSPPSANALKDGGRATSAPMATSGDRRRERVDGAEGSTVGRSQRRRTGEREGERCGQMERGKGATKEECEEDRSSRHRGRIGNTTPVALWVGTYVVGCSIFVLHPQILKGLTKNISIGRRSSTTPPPLQRPRHVLCSTLAHRADARASLGNTPSALADYDAARAHDRPGTPRGAAVLGCGPAGPRPKDFVDNLLDTAVKCMRTASLIYTLSTGEEPEDERPILDMAQFRQEMEVLDDGTAMPMDSAPNSSLDVDKILKVLDVNCLTEDGVPL</sequence>
<feature type="region of interest" description="Disordered" evidence="1">
    <location>
        <begin position="143"/>
        <end position="222"/>
    </location>
</feature>
<accession>A2Z199</accession>
<evidence type="ECO:0000313" key="2">
    <source>
        <dbReference type="EMBL" id="EAZ09110.1"/>
    </source>
</evidence>
<gene>
    <name evidence="2" type="ORF">OsI_31375</name>
</gene>